<keyword evidence="1" id="KW-0812">Transmembrane</keyword>
<keyword evidence="1" id="KW-1133">Transmembrane helix</keyword>
<evidence type="ECO:0000313" key="2">
    <source>
        <dbReference type="EMBL" id="APG64410.1"/>
    </source>
</evidence>
<keyword evidence="3" id="KW-1185">Reference proteome</keyword>
<evidence type="ECO:0000256" key="1">
    <source>
        <dbReference type="SAM" id="Phobius"/>
    </source>
</evidence>
<feature type="transmembrane region" description="Helical" evidence="1">
    <location>
        <begin position="7"/>
        <end position="25"/>
    </location>
</feature>
<accession>A0A1L3JH00</accession>
<keyword evidence="1" id="KW-0472">Membrane</keyword>
<dbReference type="Proteomes" id="UP000181898">
    <property type="component" value="Chromosome"/>
</dbReference>
<sequence length="67" mass="7917">MKKVKTLFNILTILCVINLIFWFIRLNYEDLSFHKNLAAYIGIFSMIMMIISFQLMKIGVKNKKDAE</sequence>
<gene>
    <name evidence="2" type="ORF">LPB136_03085</name>
</gene>
<protein>
    <submittedName>
        <fullName evidence="2">Uncharacterized protein</fullName>
    </submittedName>
</protein>
<proteinExistence type="predicted"/>
<reference evidence="2 3" key="1">
    <citation type="submission" date="2016-11" db="EMBL/GenBank/DDBJ databases">
        <title>Tenacibaculum sp. LPB0136, isolated from marine environment.</title>
        <authorList>
            <person name="Kim E."/>
            <person name="Yi H."/>
        </authorList>
    </citation>
    <scope>NUCLEOTIDE SEQUENCE [LARGE SCALE GENOMIC DNA]</scope>
    <source>
        <strain evidence="2 3">LPB0136</strain>
    </source>
</reference>
<dbReference type="KEGG" id="ten:LPB136_03085"/>
<dbReference type="EMBL" id="CP018155">
    <property type="protein sequence ID" value="APG64410.1"/>
    <property type="molecule type" value="Genomic_DNA"/>
</dbReference>
<organism evidence="2 3">
    <name type="scientific">Tenacibaculum todarodis</name>
    <dbReference type="NCBI Taxonomy" id="1850252"/>
    <lineage>
        <taxon>Bacteria</taxon>
        <taxon>Pseudomonadati</taxon>
        <taxon>Bacteroidota</taxon>
        <taxon>Flavobacteriia</taxon>
        <taxon>Flavobacteriales</taxon>
        <taxon>Flavobacteriaceae</taxon>
        <taxon>Tenacibaculum</taxon>
    </lineage>
</organism>
<name>A0A1L3JH00_9FLAO</name>
<dbReference type="AlphaFoldDB" id="A0A1L3JH00"/>
<feature type="transmembrane region" description="Helical" evidence="1">
    <location>
        <begin position="37"/>
        <end position="56"/>
    </location>
</feature>
<dbReference type="STRING" id="1850252.LPB136_03085"/>
<evidence type="ECO:0000313" key="3">
    <source>
        <dbReference type="Proteomes" id="UP000181898"/>
    </source>
</evidence>